<gene>
    <name evidence="7" type="ORF">UFOPK1495_00990</name>
    <name evidence="8" type="ORF">UFOPK1711_01296</name>
    <name evidence="9" type="ORF">UFOPK2143_00867</name>
</gene>
<keyword evidence="6" id="KW-0804">Transcription</keyword>
<keyword evidence="2" id="KW-0678">Repressor</keyword>
<dbReference type="InterPro" id="IPR036388">
    <property type="entry name" value="WH-like_DNA-bd_sf"/>
</dbReference>
<dbReference type="GO" id="GO:0000976">
    <property type="term" value="F:transcription cis-regulatory region binding"/>
    <property type="evidence" value="ECO:0007669"/>
    <property type="project" value="TreeGrafter"/>
</dbReference>
<dbReference type="EMBL" id="CAEZTR010000083">
    <property type="protein sequence ID" value="CAB4582465.1"/>
    <property type="molecule type" value="Genomic_DNA"/>
</dbReference>
<organism evidence="8">
    <name type="scientific">freshwater metagenome</name>
    <dbReference type="NCBI Taxonomy" id="449393"/>
    <lineage>
        <taxon>unclassified sequences</taxon>
        <taxon>metagenomes</taxon>
        <taxon>ecological metagenomes</taxon>
    </lineage>
</organism>
<dbReference type="PANTHER" id="PTHR33202:SF7">
    <property type="entry name" value="FERRIC UPTAKE REGULATION PROTEIN"/>
    <property type="match status" value="1"/>
</dbReference>
<comment type="similarity">
    <text evidence="1">Belongs to the Fur family.</text>
</comment>
<dbReference type="InterPro" id="IPR002481">
    <property type="entry name" value="FUR"/>
</dbReference>
<keyword evidence="5" id="KW-0238">DNA-binding</keyword>
<dbReference type="GO" id="GO:0008270">
    <property type="term" value="F:zinc ion binding"/>
    <property type="evidence" value="ECO:0007669"/>
    <property type="project" value="TreeGrafter"/>
</dbReference>
<name>A0A6J6F4F1_9ZZZZ</name>
<sequence length="152" mass="16549">MQPNQIDVHDTADERLRRDGQRYTANRRALVDAMASADRPVTVIELIDVATGMPQSSAYRNLSVLEDAGVVRRLVTADDTARFELAEDLTGHHHHHLICEACGTVADIDVPTDLEDGVAAFAASIAKSHGFRIEHHRLDLIGVCPACSTAAR</sequence>
<evidence type="ECO:0000256" key="4">
    <source>
        <dbReference type="ARBA" id="ARBA00023015"/>
    </source>
</evidence>
<dbReference type="InterPro" id="IPR036390">
    <property type="entry name" value="WH_DNA-bd_sf"/>
</dbReference>
<evidence type="ECO:0000256" key="2">
    <source>
        <dbReference type="ARBA" id="ARBA00022491"/>
    </source>
</evidence>
<proteinExistence type="inferred from homology"/>
<evidence type="ECO:0000256" key="3">
    <source>
        <dbReference type="ARBA" id="ARBA00022833"/>
    </source>
</evidence>
<dbReference type="Gene3D" id="3.30.1490.190">
    <property type="match status" value="1"/>
</dbReference>
<dbReference type="CDD" id="cd07153">
    <property type="entry name" value="Fur_like"/>
    <property type="match status" value="1"/>
</dbReference>
<accession>A0A6J6F4F1</accession>
<evidence type="ECO:0000256" key="6">
    <source>
        <dbReference type="ARBA" id="ARBA00023163"/>
    </source>
</evidence>
<evidence type="ECO:0000313" key="7">
    <source>
        <dbReference type="EMBL" id="CAB4552766.1"/>
    </source>
</evidence>
<keyword evidence="3" id="KW-0862">Zinc</keyword>
<dbReference type="AlphaFoldDB" id="A0A6J6F4F1"/>
<dbReference type="GO" id="GO:0045892">
    <property type="term" value="P:negative regulation of DNA-templated transcription"/>
    <property type="evidence" value="ECO:0007669"/>
    <property type="project" value="TreeGrafter"/>
</dbReference>
<evidence type="ECO:0000313" key="8">
    <source>
        <dbReference type="EMBL" id="CAB4582465.1"/>
    </source>
</evidence>
<evidence type="ECO:0000256" key="1">
    <source>
        <dbReference type="ARBA" id="ARBA00007957"/>
    </source>
</evidence>
<dbReference type="EMBL" id="CAEZSU010000097">
    <property type="protein sequence ID" value="CAB4552766.1"/>
    <property type="molecule type" value="Genomic_DNA"/>
</dbReference>
<dbReference type="GO" id="GO:0003700">
    <property type="term" value="F:DNA-binding transcription factor activity"/>
    <property type="evidence" value="ECO:0007669"/>
    <property type="project" value="InterPro"/>
</dbReference>
<dbReference type="Pfam" id="PF01475">
    <property type="entry name" value="FUR"/>
    <property type="match status" value="1"/>
</dbReference>
<reference evidence="8" key="1">
    <citation type="submission" date="2020-05" db="EMBL/GenBank/DDBJ databases">
        <authorList>
            <person name="Chiriac C."/>
            <person name="Salcher M."/>
            <person name="Ghai R."/>
            <person name="Kavagutti S V."/>
        </authorList>
    </citation>
    <scope>NUCLEOTIDE SEQUENCE</scope>
</reference>
<keyword evidence="4" id="KW-0805">Transcription regulation</keyword>
<dbReference type="SUPFAM" id="SSF46785">
    <property type="entry name" value="Winged helix' DNA-binding domain"/>
    <property type="match status" value="1"/>
</dbReference>
<dbReference type="EMBL" id="CAEZVV010000044">
    <property type="protein sequence ID" value="CAB4643760.1"/>
    <property type="molecule type" value="Genomic_DNA"/>
</dbReference>
<evidence type="ECO:0000256" key="5">
    <source>
        <dbReference type="ARBA" id="ARBA00023125"/>
    </source>
</evidence>
<protein>
    <submittedName>
        <fullName evidence="8">Unannotated protein</fullName>
    </submittedName>
</protein>
<dbReference type="PANTHER" id="PTHR33202">
    <property type="entry name" value="ZINC UPTAKE REGULATION PROTEIN"/>
    <property type="match status" value="1"/>
</dbReference>
<evidence type="ECO:0000313" key="9">
    <source>
        <dbReference type="EMBL" id="CAB4643760.1"/>
    </source>
</evidence>
<dbReference type="GO" id="GO:1900376">
    <property type="term" value="P:regulation of secondary metabolite biosynthetic process"/>
    <property type="evidence" value="ECO:0007669"/>
    <property type="project" value="TreeGrafter"/>
</dbReference>
<dbReference type="Gene3D" id="1.10.10.10">
    <property type="entry name" value="Winged helix-like DNA-binding domain superfamily/Winged helix DNA-binding domain"/>
    <property type="match status" value="1"/>
</dbReference>
<dbReference type="InterPro" id="IPR043135">
    <property type="entry name" value="Fur_C"/>
</dbReference>